<keyword evidence="4" id="KW-0238">DNA-binding</keyword>
<evidence type="ECO:0000256" key="3">
    <source>
        <dbReference type="ARBA" id="ARBA00023082"/>
    </source>
</evidence>
<sequence>MQINEDNFISKLKDKDPKALEYAFDTYCDYIYKVIFLVFGSKQYSTYIDECINDIFMCLWDNIDKFHEEKGNFKYWFKAVAKYKAINYKKKIIKNTNIDCIENYIFESKEQVENLIVSKENKDEIIKMIKNLKGMDREIFIRRYLIQEDIVDIASYLGVNRSVVDNRLSRSRKILKEKLEILKKGECVNE</sequence>
<dbReference type="GO" id="GO:0016987">
    <property type="term" value="F:sigma factor activity"/>
    <property type="evidence" value="ECO:0007669"/>
    <property type="project" value="UniProtKB-KW"/>
</dbReference>
<protein>
    <submittedName>
        <fullName evidence="8">RNA polymerase subunit sigma-70</fullName>
    </submittedName>
</protein>
<dbReference type="GO" id="GO:0003677">
    <property type="term" value="F:DNA binding"/>
    <property type="evidence" value="ECO:0007669"/>
    <property type="project" value="UniProtKB-KW"/>
</dbReference>
<evidence type="ECO:0000256" key="4">
    <source>
        <dbReference type="ARBA" id="ARBA00023125"/>
    </source>
</evidence>
<evidence type="ECO:0000259" key="7">
    <source>
        <dbReference type="Pfam" id="PF08281"/>
    </source>
</evidence>
<feature type="domain" description="RNA polymerase sigma factor 70 region 4 type 2" evidence="7">
    <location>
        <begin position="123"/>
        <end position="174"/>
    </location>
</feature>
<evidence type="ECO:0000256" key="2">
    <source>
        <dbReference type="ARBA" id="ARBA00023015"/>
    </source>
</evidence>
<dbReference type="InterPro" id="IPR039425">
    <property type="entry name" value="RNA_pol_sigma-70-like"/>
</dbReference>
<evidence type="ECO:0000313" key="8">
    <source>
        <dbReference type="EMBL" id="PIH03205.1"/>
    </source>
</evidence>
<dbReference type="InterPro" id="IPR007627">
    <property type="entry name" value="RNA_pol_sigma70_r2"/>
</dbReference>
<keyword evidence="9" id="KW-1185">Reference proteome</keyword>
<accession>A0A2G7HDN1</accession>
<dbReference type="EMBL" id="PEIK01000012">
    <property type="protein sequence ID" value="PIH03205.1"/>
    <property type="molecule type" value="Genomic_DNA"/>
</dbReference>
<dbReference type="AlphaFoldDB" id="A0A2G7HDN1"/>
<evidence type="ECO:0000256" key="5">
    <source>
        <dbReference type="ARBA" id="ARBA00023163"/>
    </source>
</evidence>
<dbReference type="RefSeq" id="WP_099839840.1">
    <property type="nucleotide sequence ID" value="NZ_PEIK01000012.1"/>
</dbReference>
<dbReference type="Gene3D" id="1.10.10.10">
    <property type="entry name" value="Winged helix-like DNA-binding domain superfamily/Winged helix DNA-binding domain"/>
    <property type="match status" value="1"/>
</dbReference>
<keyword evidence="3" id="KW-0731">Sigma factor</keyword>
<comment type="similarity">
    <text evidence="1">Belongs to the sigma-70 factor family. ECF subfamily.</text>
</comment>
<dbReference type="InterPro" id="IPR013324">
    <property type="entry name" value="RNA_pol_sigma_r3/r4-like"/>
</dbReference>
<feature type="domain" description="RNA polymerase sigma-70 region 2" evidence="6">
    <location>
        <begin position="43"/>
        <end position="91"/>
    </location>
</feature>
<dbReference type="Pfam" id="PF04542">
    <property type="entry name" value="Sigma70_r2"/>
    <property type="match status" value="1"/>
</dbReference>
<dbReference type="Proteomes" id="UP000231322">
    <property type="component" value="Unassembled WGS sequence"/>
</dbReference>
<evidence type="ECO:0000313" key="9">
    <source>
        <dbReference type="Proteomes" id="UP000231322"/>
    </source>
</evidence>
<dbReference type="InterPro" id="IPR036388">
    <property type="entry name" value="WH-like_DNA-bd_sf"/>
</dbReference>
<evidence type="ECO:0000256" key="1">
    <source>
        <dbReference type="ARBA" id="ARBA00010641"/>
    </source>
</evidence>
<dbReference type="Pfam" id="PF08281">
    <property type="entry name" value="Sigma70_r4_2"/>
    <property type="match status" value="1"/>
</dbReference>
<dbReference type="GO" id="GO:0006352">
    <property type="term" value="P:DNA-templated transcription initiation"/>
    <property type="evidence" value="ECO:0007669"/>
    <property type="project" value="InterPro"/>
</dbReference>
<dbReference type="Gene3D" id="1.10.1740.10">
    <property type="match status" value="1"/>
</dbReference>
<dbReference type="PANTHER" id="PTHR43133">
    <property type="entry name" value="RNA POLYMERASE ECF-TYPE SIGMA FACTO"/>
    <property type="match status" value="1"/>
</dbReference>
<name>A0A2G7HDN1_9CLOT</name>
<proteinExistence type="inferred from homology"/>
<keyword evidence="5" id="KW-0804">Transcription</keyword>
<evidence type="ECO:0000259" key="6">
    <source>
        <dbReference type="Pfam" id="PF04542"/>
    </source>
</evidence>
<keyword evidence="2" id="KW-0805">Transcription regulation</keyword>
<dbReference type="SUPFAM" id="SSF88659">
    <property type="entry name" value="Sigma3 and sigma4 domains of RNA polymerase sigma factors"/>
    <property type="match status" value="1"/>
</dbReference>
<gene>
    <name evidence="8" type="ORF">CS538_14000</name>
</gene>
<dbReference type="NCBIfam" id="TIGR02937">
    <property type="entry name" value="sigma70-ECF"/>
    <property type="match status" value="1"/>
</dbReference>
<dbReference type="InterPro" id="IPR013325">
    <property type="entry name" value="RNA_pol_sigma_r2"/>
</dbReference>
<reference evidence="8 9" key="1">
    <citation type="submission" date="2017-10" db="EMBL/GenBank/DDBJ databases">
        <title>Reclassification of Eubacterium combesii and discrepancies in the nomenclature of botulinum neurotoxin producing clostridia. Request for an Opinion.</title>
        <authorList>
            <person name="Dobritsa A.P."/>
            <person name="Kutumbaka K.K."/>
            <person name="Samadpour M."/>
        </authorList>
    </citation>
    <scope>NUCLEOTIDE SEQUENCE [LARGE SCALE GENOMIC DNA]</scope>
    <source>
        <strain evidence="8 9">DSM 20696</strain>
    </source>
</reference>
<dbReference type="InterPro" id="IPR013249">
    <property type="entry name" value="RNA_pol_sigma70_r4_t2"/>
</dbReference>
<dbReference type="PANTHER" id="PTHR43133:SF8">
    <property type="entry name" value="RNA POLYMERASE SIGMA FACTOR HI_1459-RELATED"/>
    <property type="match status" value="1"/>
</dbReference>
<organism evidence="8 9">
    <name type="scientific">Clostridium combesii</name>
    <dbReference type="NCBI Taxonomy" id="39481"/>
    <lineage>
        <taxon>Bacteria</taxon>
        <taxon>Bacillati</taxon>
        <taxon>Bacillota</taxon>
        <taxon>Clostridia</taxon>
        <taxon>Eubacteriales</taxon>
        <taxon>Clostridiaceae</taxon>
        <taxon>Clostridium</taxon>
    </lineage>
</organism>
<dbReference type="InterPro" id="IPR014284">
    <property type="entry name" value="RNA_pol_sigma-70_dom"/>
</dbReference>
<dbReference type="SUPFAM" id="SSF88946">
    <property type="entry name" value="Sigma2 domain of RNA polymerase sigma factors"/>
    <property type="match status" value="1"/>
</dbReference>
<comment type="caution">
    <text evidence="8">The sequence shown here is derived from an EMBL/GenBank/DDBJ whole genome shotgun (WGS) entry which is preliminary data.</text>
</comment>